<keyword evidence="4" id="KW-0804">Transcription</keyword>
<accession>A0A6A1WH04</accession>
<proteinExistence type="predicted"/>
<keyword evidence="5" id="KW-0539">Nucleus</keyword>
<dbReference type="Pfam" id="PF02362">
    <property type="entry name" value="B3"/>
    <property type="match status" value="1"/>
</dbReference>
<evidence type="ECO:0000313" key="8">
    <source>
        <dbReference type="EMBL" id="KAB1224174.1"/>
    </source>
</evidence>
<organism evidence="7 9">
    <name type="scientific">Morella rubra</name>
    <name type="common">Chinese bayberry</name>
    <dbReference type="NCBI Taxonomy" id="262757"/>
    <lineage>
        <taxon>Eukaryota</taxon>
        <taxon>Viridiplantae</taxon>
        <taxon>Streptophyta</taxon>
        <taxon>Embryophyta</taxon>
        <taxon>Tracheophyta</taxon>
        <taxon>Spermatophyta</taxon>
        <taxon>Magnoliopsida</taxon>
        <taxon>eudicotyledons</taxon>
        <taxon>Gunneridae</taxon>
        <taxon>Pentapetalae</taxon>
        <taxon>rosids</taxon>
        <taxon>fabids</taxon>
        <taxon>Fagales</taxon>
        <taxon>Myricaceae</taxon>
        <taxon>Morella</taxon>
    </lineage>
</organism>
<gene>
    <name evidence="8" type="ORF">CJ030_MR2G024421</name>
    <name evidence="7" type="ORF">CJ030_MR2G024452</name>
</gene>
<dbReference type="PROSITE" id="PS50863">
    <property type="entry name" value="B3"/>
    <property type="match status" value="1"/>
</dbReference>
<evidence type="ECO:0000313" key="9">
    <source>
        <dbReference type="Proteomes" id="UP000516437"/>
    </source>
</evidence>
<dbReference type="EMBL" id="RXIC02000020">
    <property type="protein sequence ID" value="KAB1224143.1"/>
    <property type="molecule type" value="Genomic_DNA"/>
</dbReference>
<evidence type="ECO:0000256" key="3">
    <source>
        <dbReference type="ARBA" id="ARBA00023125"/>
    </source>
</evidence>
<dbReference type="AlphaFoldDB" id="A0A6A1WH04"/>
<dbReference type="GO" id="GO:0005634">
    <property type="term" value="C:nucleus"/>
    <property type="evidence" value="ECO:0007669"/>
    <property type="project" value="UniProtKB-SubCell"/>
</dbReference>
<dbReference type="SUPFAM" id="SSF101936">
    <property type="entry name" value="DNA-binding pseudobarrel domain"/>
    <property type="match status" value="1"/>
</dbReference>
<dbReference type="PANTHER" id="PTHR31391">
    <property type="entry name" value="B3 DOMAIN-CONTAINING PROTEIN OS11G0197600-RELATED"/>
    <property type="match status" value="1"/>
</dbReference>
<dbReference type="PANTHER" id="PTHR31391:SF64">
    <property type="entry name" value="B3 DOMAIN-CONTAINING PROTEIN OS06G0112300"/>
    <property type="match status" value="1"/>
</dbReference>
<protein>
    <recommendedName>
        <fullName evidence="6">TF-B3 domain-containing protein</fullName>
    </recommendedName>
</protein>
<reference evidence="7" key="1">
    <citation type="submission" date="2018-07" db="EMBL/GenBank/DDBJ databases">
        <authorList>
            <person name="Gao Z.-S."/>
            <person name="Jia H.-M."/>
            <person name="Jia H.-J."/>
            <person name="Cai Q.-L."/>
            <person name="Wang Y."/>
            <person name="Zhao H.-B."/>
        </authorList>
    </citation>
    <scope>NUCLEOTIDE SEQUENCE</scope>
    <source>
        <tissue evidence="7">Leaves</tissue>
    </source>
</reference>
<evidence type="ECO:0000259" key="6">
    <source>
        <dbReference type="PROSITE" id="PS50863"/>
    </source>
</evidence>
<sequence>MADPLVRPELNPTTTTLQGDEYLPLSGKPYSNIILAKSHVRPHYKMTVPATLYRLLPCKVIPVVLTYGGKNWDMLYEGRHRTVKRFDSGWKEFANDNDLKAGDACVFELIEVSHTKLLIRTRILRGEIPSEFLDKVRSKGDSFDDPIIIE</sequence>
<feature type="domain" description="TF-B3" evidence="6">
    <location>
        <begin position="31"/>
        <end position="123"/>
    </location>
</feature>
<dbReference type="Gene3D" id="2.40.330.10">
    <property type="entry name" value="DNA-binding pseudobarrel domain"/>
    <property type="match status" value="1"/>
</dbReference>
<dbReference type="SMART" id="SM01019">
    <property type="entry name" value="B3"/>
    <property type="match status" value="1"/>
</dbReference>
<reference evidence="7 9" key="2">
    <citation type="journal article" date="2019" name="Plant Biotechnol. J.">
        <title>The red bayberry genome and genetic basis of sex determination.</title>
        <authorList>
            <person name="Jia H.M."/>
            <person name="Jia H.J."/>
            <person name="Cai Q.L."/>
            <person name="Wang Y."/>
            <person name="Zhao H.B."/>
            <person name="Yang W.F."/>
            <person name="Wang G.Y."/>
            <person name="Li Y.H."/>
            <person name="Zhan D.L."/>
            <person name="Shen Y.T."/>
            <person name="Niu Q.F."/>
            <person name="Chang L."/>
            <person name="Qiu J."/>
            <person name="Zhao L."/>
            <person name="Xie H.B."/>
            <person name="Fu W.Y."/>
            <person name="Jin J."/>
            <person name="Li X.W."/>
            <person name="Jiao Y."/>
            <person name="Zhou C.C."/>
            <person name="Tu T."/>
            <person name="Chai C.Y."/>
            <person name="Gao J.L."/>
            <person name="Fan L.J."/>
            <person name="van de Weg E."/>
            <person name="Wang J.Y."/>
            <person name="Gao Z.S."/>
        </authorList>
    </citation>
    <scope>NUCLEOTIDE SEQUENCE [LARGE SCALE GENOMIC DNA]</scope>
    <source>
        <tissue evidence="7">Leaves</tissue>
    </source>
</reference>
<evidence type="ECO:0000256" key="1">
    <source>
        <dbReference type="ARBA" id="ARBA00004123"/>
    </source>
</evidence>
<evidence type="ECO:0000313" key="7">
    <source>
        <dbReference type="EMBL" id="KAB1224143.1"/>
    </source>
</evidence>
<dbReference type="InterPro" id="IPR015300">
    <property type="entry name" value="DNA-bd_pseudobarrel_sf"/>
</dbReference>
<comment type="caution">
    <text evidence="7">The sequence shown here is derived from an EMBL/GenBank/DDBJ whole genome shotgun (WGS) entry which is preliminary data.</text>
</comment>
<evidence type="ECO:0000256" key="2">
    <source>
        <dbReference type="ARBA" id="ARBA00023015"/>
    </source>
</evidence>
<keyword evidence="9" id="KW-1185">Reference proteome</keyword>
<evidence type="ECO:0000256" key="4">
    <source>
        <dbReference type="ARBA" id="ARBA00023163"/>
    </source>
</evidence>
<reference evidence="7" key="3">
    <citation type="submission" date="2019-09" db="EMBL/GenBank/DDBJ databases">
        <authorList>
            <person name="Gao Z."/>
        </authorList>
    </citation>
    <scope>NUCLEOTIDE SEQUENCE</scope>
    <source>
        <tissue evidence="7">Leaves</tissue>
    </source>
</reference>
<evidence type="ECO:0000256" key="5">
    <source>
        <dbReference type="ARBA" id="ARBA00023242"/>
    </source>
</evidence>
<name>A0A6A1WH04_9ROSI</name>
<dbReference type="GO" id="GO:0003677">
    <property type="term" value="F:DNA binding"/>
    <property type="evidence" value="ECO:0007669"/>
    <property type="project" value="UniProtKB-KW"/>
</dbReference>
<keyword evidence="2" id="KW-0805">Transcription regulation</keyword>
<dbReference type="EMBL" id="RXIC02000020">
    <property type="protein sequence ID" value="KAB1224174.1"/>
    <property type="molecule type" value="Genomic_DNA"/>
</dbReference>
<dbReference type="CDD" id="cd10017">
    <property type="entry name" value="B3_DNA"/>
    <property type="match status" value="1"/>
</dbReference>
<dbReference type="InterPro" id="IPR044837">
    <property type="entry name" value="REM16-like"/>
</dbReference>
<dbReference type="InterPro" id="IPR003340">
    <property type="entry name" value="B3_DNA-bd"/>
</dbReference>
<dbReference type="OrthoDB" id="638806at2759"/>
<comment type="subcellular location">
    <subcellularLocation>
        <location evidence="1">Nucleus</location>
    </subcellularLocation>
</comment>
<dbReference type="Proteomes" id="UP000516437">
    <property type="component" value="Chromosome 2"/>
</dbReference>
<keyword evidence="3" id="KW-0238">DNA-binding</keyword>